<organism evidence="2">
    <name type="scientific">marine sediment metagenome</name>
    <dbReference type="NCBI Taxonomy" id="412755"/>
    <lineage>
        <taxon>unclassified sequences</taxon>
        <taxon>metagenomes</taxon>
        <taxon>ecological metagenomes</taxon>
    </lineage>
</organism>
<proteinExistence type="predicted"/>
<dbReference type="Gene3D" id="1.10.3210.10">
    <property type="entry name" value="Hypothetical protein af1432"/>
    <property type="match status" value="1"/>
</dbReference>
<gene>
    <name evidence="2" type="ORF">S01H4_40551</name>
</gene>
<accession>X1CGP9</accession>
<feature type="non-terminal residue" evidence="2">
    <location>
        <position position="214"/>
    </location>
</feature>
<sequence length="214" mass="24507">MVAVVEMWVTALLVVIILLLGRNRKPYLGQLIHSDIDVDQMDYLLRDAHFTGVALGMIDTDRLMRTLVVNRNRLAILSKGIEAVEGLLTARALMYSSVYFHHTVRVAELMLANAVEFAILHGGPITRDNFYLMTDAGLMEHLYSMDGYPRDIVMRLRYRQLFKSAYVEPRRELSRAERKQILKRYGGWGRVRELQNQIADKAGVPRGHVILDVP</sequence>
<dbReference type="InterPro" id="IPR050135">
    <property type="entry name" value="dGTPase-like"/>
</dbReference>
<comment type="caution">
    <text evidence="2">The sequence shown here is derived from an EMBL/GenBank/DDBJ whole genome shotgun (WGS) entry which is preliminary data.</text>
</comment>
<evidence type="ECO:0000259" key="1">
    <source>
        <dbReference type="Pfam" id="PF19276"/>
    </source>
</evidence>
<feature type="domain" description="HD-associated" evidence="1">
    <location>
        <begin position="58"/>
        <end position="214"/>
    </location>
</feature>
<dbReference type="AlphaFoldDB" id="X1CGP9"/>
<dbReference type="EMBL" id="BART01022094">
    <property type="protein sequence ID" value="GAG92262.1"/>
    <property type="molecule type" value="Genomic_DNA"/>
</dbReference>
<dbReference type="SUPFAM" id="SSF109604">
    <property type="entry name" value="HD-domain/PDEase-like"/>
    <property type="match status" value="1"/>
</dbReference>
<dbReference type="GO" id="GO:0006203">
    <property type="term" value="P:dGTP catabolic process"/>
    <property type="evidence" value="ECO:0007669"/>
    <property type="project" value="TreeGrafter"/>
</dbReference>
<dbReference type="PANTHER" id="PTHR11373:SF4">
    <property type="entry name" value="DEOXYNUCLEOSIDE TRIPHOSPHATE TRIPHOSPHOHYDROLASE SAMHD1"/>
    <property type="match status" value="1"/>
</dbReference>
<evidence type="ECO:0000313" key="2">
    <source>
        <dbReference type="EMBL" id="GAG92262.1"/>
    </source>
</evidence>
<protein>
    <recommendedName>
        <fullName evidence="1">HD-associated domain-containing protein</fullName>
    </recommendedName>
</protein>
<reference evidence="2" key="1">
    <citation type="journal article" date="2014" name="Front. Microbiol.">
        <title>High frequency of phylogenetically diverse reductive dehalogenase-homologous genes in deep subseafloor sedimentary metagenomes.</title>
        <authorList>
            <person name="Kawai M."/>
            <person name="Futagami T."/>
            <person name="Toyoda A."/>
            <person name="Takaki Y."/>
            <person name="Nishi S."/>
            <person name="Hori S."/>
            <person name="Arai W."/>
            <person name="Tsubouchi T."/>
            <person name="Morono Y."/>
            <person name="Uchiyama I."/>
            <person name="Ito T."/>
            <person name="Fujiyama A."/>
            <person name="Inagaki F."/>
            <person name="Takami H."/>
        </authorList>
    </citation>
    <scope>NUCLEOTIDE SEQUENCE</scope>
    <source>
        <strain evidence="2">Expedition CK06-06</strain>
    </source>
</reference>
<dbReference type="PANTHER" id="PTHR11373">
    <property type="entry name" value="DEOXYNUCLEOSIDE TRIPHOSPHATE TRIPHOSPHOHYDROLASE"/>
    <property type="match status" value="1"/>
</dbReference>
<name>X1CGP9_9ZZZZ</name>
<dbReference type="InterPro" id="IPR045509">
    <property type="entry name" value="HD_assoc_2"/>
</dbReference>
<dbReference type="Pfam" id="PF19276">
    <property type="entry name" value="HD_assoc_2"/>
    <property type="match status" value="1"/>
</dbReference>
<dbReference type="GO" id="GO:0008832">
    <property type="term" value="F:dGTPase activity"/>
    <property type="evidence" value="ECO:0007669"/>
    <property type="project" value="TreeGrafter"/>
</dbReference>